<keyword evidence="3" id="KW-1185">Reference proteome</keyword>
<dbReference type="InterPro" id="IPR036410">
    <property type="entry name" value="HSP_DnaJ_Cys-rich_dom_sf"/>
</dbReference>
<name>A0A3A3GA31_9BURK</name>
<comment type="caution">
    <text evidence="2">The sequence shown here is derived from an EMBL/GenBank/DDBJ whole genome shotgun (WGS) entry which is preliminary data.</text>
</comment>
<protein>
    <recommendedName>
        <fullName evidence="4">Molecular chaperone DnaJ</fullName>
    </recommendedName>
</protein>
<dbReference type="Proteomes" id="UP000266327">
    <property type="component" value="Unassembled WGS sequence"/>
</dbReference>
<accession>A0A3A3GA31</accession>
<dbReference type="Gene3D" id="6.20.20.10">
    <property type="match status" value="1"/>
</dbReference>
<dbReference type="SUPFAM" id="SSF57938">
    <property type="entry name" value="DnaJ/Hsp40 cysteine-rich domain"/>
    <property type="match status" value="1"/>
</dbReference>
<evidence type="ECO:0008006" key="4">
    <source>
        <dbReference type="Google" id="ProtNLM"/>
    </source>
</evidence>
<sequence>MNTPIQRNAAASGSPEMNPGDAAPAGTPGTGEDICPKCKGTGKIDGTDCQNCGGTGRIVEGIGGG</sequence>
<evidence type="ECO:0000313" key="3">
    <source>
        <dbReference type="Proteomes" id="UP000266327"/>
    </source>
</evidence>
<evidence type="ECO:0000256" key="1">
    <source>
        <dbReference type="SAM" id="MobiDB-lite"/>
    </source>
</evidence>
<gene>
    <name evidence="2" type="ORF">D3878_19165</name>
</gene>
<proteinExistence type="predicted"/>
<feature type="compositionally biased region" description="Low complexity" evidence="1">
    <location>
        <begin position="19"/>
        <end position="31"/>
    </location>
</feature>
<dbReference type="RefSeq" id="WP_119786945.1">
    <property type="nucleotide sequence ID" value="NZ_QYUQ01000002.1"/>
</dbReference>
<organism evidence="2 3">
    <name type="scientific">Noviherbaspirillum sedimenti</name>
    <dbReference type="NCBI Taxonomy" id="2320865"/>
    <lineage>
        <taxon>Bacteria</taxon>
        <taxon>Pseudomonadati</taxon>
        <taxon>Pseudomonadota</taxon>
        <taxon>Betaproteobacteria</taxon>
        <taxon>Burkholderiales</taxon>
        <taxon>Oxalobacteraceae</taxon>
        <taxon>Noviherbaspirillum</taxon>
    </lineage>
</organism>
<dbReference type="AlphaFoldDB" id="A0A3A3GA31"/>
<evidence type="ECO:0000313" key="2">
    <source>
        <dbReference type="EMBL" id="RJG03452.1"/>
    </source>
</evidence>
<reference evidence="3" key="1">
    <citation type="submission" date="2018-09" db="EMBL/GenBank/DDBJ databases">
        <authorList>
            <person name="Zhu H."/>
        </authorList>
    </citation>
    <scope>NUCLEOTIDE SEQUENCE [LARGE SCALE GENOMIC DNA]</scope>
    <source>
        <strain evidence="3">K1S02-23</strain>
    </source>
</reference>
<feature type="compositionally biased region" description="Polar residues" evidence="1">
    <location>
        <begin position="1"/>
        <end position="11"/>
    </location>
</feature>
<dbReference type="EMBL" id="QYUQ01000002">
    <property type="protein sequence ID" value="RJG03452.1"/>
    <property type="molecule type" value="Genomic_DNA"/>
</dbReference>
<feature type="region of interest" description="Disordered" evidence="1">
    <location>
        <begin position="1"/>
        <end position="35"/>
    </location>
</feature>